<accession>A0A068VKM0</accession>
<dbReference type="InParanoid" id="A0A068VKM0"/>
<dbReference type="Proteomes" id="UP000295252">
    <property type="component" value="Unassembled WGS sequence"/>
</dbReference>
<evidence type="ECO:0000313" key="1">
    <source>
        <dbReference type="EMBL" id="CDP21241.1"/>
    </source>
</evidence>
<evidence type="ECO:0000313" key="2">
    <source>
        <dbReference type="Proteomes" id="UP000295252"/>
    </source>
</evidence>
<gene>
    <name evidence="1" type="ORF">GSCOC_T00004632001</name>
</gene>
<dbReference type="EMBL" id="HG742027">
    <property type="protein sequence ID" value="CDP21241.1"/>
    <property type="molecule type" value="Genomic_DNA"/>
</dbReference>
<name>A0A068VKM0_COFCA</name>
<keyword evidence="2" id="KW-1185">Reference proteome</keyword>
<protein>
    <submittedName>
        <fullName evidence="1">DH200=94 genomic scaffold, scaffold_2943</fullName>
    </submittedName>
</protein>
<organism evidence="1 2">
    <name type="scientific">Coffea canephora</name>
    <name type="common">Robusta coffee</name>
    <dbReference type="NCBI Taxonomy" id="49390"/>
    <lineage>
        <taxon>Eukaryota</taxon>
        <taxon>Viridiplantae</taxon>
        <taxon>Streptophyta</taxon>
        <taxon>Embryophyta</taxon>
        <taxon>Tracheophyta</taxon>
        <taxon>Spermatophyta</taxon>
        <taxon>Magnoliopsida</taxon>
        <taxon>eudicotyledons</taxon>
        <taxon>Gunneridae</taxon>
        <taxon>Pentapetalae</taxon>
        <taxon>asterids</taxon>
        <taxon>lamiids</taxon>
        <taxon>Gentianales</taxon>
        <taxon>Rubiaceae</taxon>
        <taxon>Ixoroideae</taxon>
        <taxon>Gardenieae complex</taxon>
        <taxon>Bertiereae - Coffeeae clade</taxon>
        <taxon>Coffeeae</taxon>
        <taxon>Coffea</taxon>
    </lineage>
</organism>
<dbReference type="AlphaFoldDB" id="A0A068VKM0"/>
<reference evidence="2" key="1">
    <citation type="journal article" date="2014" name="Science">
        <title>The coffee genome provides insight into the convergent evolution of caffeine biosynthesis.</title>
        <authorList>
            <person name="Denoeud F."/>
            <person name="Carretero-Paulet L."/>
            <person name="Dereeper A."/>
            <person name="Droc G."/>
            <person name="Guyot R."/>
            <person name="Pietrella M."/>
            <person name="Zheng C."/>
            <person name="Alberti A."/>
            <person name="Anthony F."/>
            <person name="Aprea G."/>
            <person name="Aury J.M."/>
            <person name="Bento P."/>
            <person name="Bernard M."/>
            <person name="Bocs S."/>
            <person name="Campa C."/>
            <person name="Cenci A."/>
            <person name="Combes M.C."/>
            <person name="Crouzillat D."/>
            <person name="Da Silva C."/>
            <person name="Daddiego L."/>
            <person name="De Bellis F."/>
            <person name="Dussert S."/>
            <person name="Garsmeur O."/>
            <person name="Gayraud T."/>
            <person name="Guignon V."/>
            <person name="Jahn K."/>
            <person name="Jamilloux V."/>
            <person name="Joet T."/>
            <person name="Labadie K."/>
            <person name="Lan T."/>
            <person name="Leclercq J."/>
            <person name="Lepelley M."/>
            <person name="Leroy T."/>
            <person name="Li L.T."/>
            <person name="Librado P."/>
            <person name="Lopez L."/>
            <person name="Munoz A."/>
            <person name="Noel B."/>
            <person name="Pallavicini A."/>
            <person name="Perrotta G."/>
            <person name="Poncet V."/>
            <person name="Pot D."/>
            <person name="Priyono X."/>
            <person name="Rigoreau M."/>
            <person name="Rouard M."/>
            <person name="Rozas J."/>
            <person name="Tranchant-Dubreuil C."/>
            <person name="VanBuren R."/>
            <person name="Zhang Q."/>
            <person name="Andrade A.C."/>
            <person name="Argout X."/>
            <person name="Bertrand B."/>
            <person name="de Kochko A."/>
            <person name="Graziosi G."/>
            <person name="Henry R.J."/>
            <person name="Jayarama X."/>
            <person name="Ming R."/>
            <person name="Nagai C."/>
            <person name="Rounsley S."/>
            <person name="Sankoff D."/>
            <person name="Giuliano G."/>
            <person name="Albert V.A."/>
            <person name="Wincker P."/>
            <person name="Lashermes P."/>
        </authorList>
    </citation>
    <scope>NUCLEOTIDE SEQUENCE [LARGE SCALE GENOMIC DNA]</scope>
    <source>
        <strain evidence="2">cv. DH200-94</strain>
    </source>
</reference>
<proteinExistence type="predicted"/>
<dbReference type="Gramene" id="CDP21241">
    <property type="protein sequence ID" value="CDP21241"/>
    <property type="gene ID" value="GSCOC_T00004632001"/>
</dbReference>
<sequence length="78" mass="8832">MLHLSLNFQAHLTLQKTQSYRYRRPLISASVALETGVQGLSSPPNSSVLWVDQSKERIRKLLNEVDYSVSAYDPLSIN</sequence>